<comment type="caution">
    <text evidence="5">The sequence shown here is derived from an EMBL/GenBank/DDBJ whole genome shotgun (WGS) entry which is preliminary data.</text>
</comment>
<keyword evidence="3" id="KW-0862">Zinc</keyword>
<feature type="domain" description="FLYWCH-type" evidence="4">
    <location>
        <begin position="2"/>
        <end position="49"/>
    </location>
</feature>
<keyword evidence="6" id="KW-1185">Reference proteome</keyword>
<accession>A0A6G0YUC7</accession>
<dbReference type="Gene3D" id="2.20.25.240">
    <property type="match status" value="1"/>
</dbReference>
<reference evidence="5 6" key="1">
    <citation type="submission" date="2019-08" db="EMBL/GenBank/DDBJ databases">
        <title>Whole genome of Aphis craccivora.</title>
        <authorList>
            <person name="Voronova N.V."/>
            <person name="Shulinski R.S."/>
            <person name="Bandarenka Y.V."/>
            <person name="Zhorov D.G."/>
            <person name="Warner D."/>
        </authorList>
    </citation>
    <scope>NUCLEOTIDE SEQUENCE [LARGE SCALE GENOMIC DNA]</scope>
    <source>
        <strain evidence="5">180601</strain>
        <tissue evidence="5">Whole Body</tissue>
    </source>
</reference>
<organism evidence="5 6">
    <name type="scientific">Aphis craccivora</name>
    <name type="common">Cowpea aphid</name>
    <dbReference type="NCBI Taxonomy" id="307492"/>
    <lineage>
        <taxon>Eukaryota</taxon>
        <taxon>Metazoa</taxon>
        <taxon>Ecdysozoa</taxon>
        <taxon>Arthropoda</taxon>
        <taxon>Hexapoda</taxon>
        <taxon>Insecta</taxon>
        <taxon>Pterygota</taxon>
        <taxon>Neoptera</taxon>
        <taxon>Paraneoptera</taxon>
        <taxon>Hemiptera</taxon>
        <taxon>Sternorrhyncha</taxon>
        <taxon>Aphidomorpha</taxon>
        <taxon>Aphidoidea</taxon>
        <taxon>Aphididae</taxon>
        <taxon>Aphidini</taxon>
        <taxon>Aphis</taxon>
        <taxon>Aphis</taxon>
    </lineage>
</organism>
<dbReference type="EMBL" id="VUJU01002449">
    <property type="protein sequence ID" value="KAF0761252.1"/>
    <property type="molecule type" value="Genomic_DNA"/>
</dbReference>
<evidence type="ECO:0000313" key="6">
    <source>
        <dbReference type="Proteomes" id="UP000478052"/>
    </source>
</evidence>
<proteinExistence type="predicted"/>
<keyword evidence="2" id="KW-0863">Zinc-finger</keyword>
<evidence type="ECO:0000259" key="4">
    <source>
        <dbReference type="Pfam" id="PF04500"/>
    </source>
</evidence>
<protein>
    <recommendedName>
        <fullName evidence="4">FLYWCH-type domain-containing protein</fullName>
    </recommendedName>
</protein>
<dbReference type="Pfam" id="PF04500">
    <property type="entry name" value="FLYWCH"/>
    <property type="match status" value="1"/>
</dbReference>
<dbReference type="GO" id="GO:0008270">
    <property type="term" value="F:zinc ion binding"/>
    <property type="evidence" value="ECO:0007669"/>
    <property type="project" value="UniProtKB-KW"/>
</dbReference>
<dbReference type="AlphaFoldDB" id="A0A6G0YUC7"/>
<feature type="non-terminal residue" evidence="5">
    <location>
        <position position="1"/>
    </location>
</feature>
<keyword evidence="1" id="KW-0479">Metal-binding</keyword>
<evidence type="ECO:0000256" key="2">
    <source>
        <dbReference type="ARBA" id="ARBA00022771"/>
    </source>
</evidence>
<evidence type="ECO:0000256" key="1">
    <source>
        <dbReference type="ARBA" id="ARBA00022723"/>
    </source>
</evidence>
<gene>
    <name evidence="5" type="ORF">FWK35_00020363</name>
</gene>
<name>A0A6G0YUC7_APHCR</name>
<feature type="non-terminal residue" evidence="5">
    <location>
        <position position="118"/>
    </location>
</feature>
<evidence type="ECO:0000313" key="5">
    <source>
        <dbReference type="EMBL" id="KAF0761252.1"/>
    </source>
</evidence>
<dbReference type="Proteomes" id="UP000478052">
    <property type="component" value="Unassembled WGS sequence"/>
</dbReference>
<sequence>TKEKKLLVYEEYIFEKHYTKNEKTYWKCNKCIKYNMYKCRDRAHTINDETASIQVISTPLQIVANTISTVSSQAIAGALSTVATMKKTVQRITRCKNAKYFIMRDFIVNTYKLCWAFV</sequence>
<dbReference type="InterPro" id="IPR007588">
    <property type="entry name" value="Znf_FLYWCH"/>
</dbReference>
<dbReference type="OrthoDB" id="93990at2759"/>
<evidence type="ECO:0000256" key="3">
    <source>
        <dbReference type="ARBA" id="ARBA00022833"/>
    </source>
</evidence>